<dbReference type="Proteomes" id="UP000629619">
    <property type="component" value="Unassembled WGS sequence"/>
</dbReference>
<name>A0A919TJZ2_9ACTN</name>
<gene>
    <name evidence="2" type="ORF">Asi03nite_24360</name>
</gene>
<proteinExistence type="predicted"/>
<dbReference type="EMBL" id="BOMW01000021">
    <property type="protein sequence ID" value="GIF04898.1"/>
    <property type="molecule type" value="Genomic_DNA"/>
</dbReference>
<evidence type="ECO:0008006" key="4">
    <source>
        <dbReference type="Google" id="ProtNLM"/>
    </source>
</evidence>
<feature type="chain" id="PRO_5036895616" description="DUF11 domain-containing protein" evidence="1">
    <location>
        <begin position="28"/>
        <end position="307"/>
    </location>
</feature>
<evidence type="ECO:0000313" key="2">
    <source>
        <dbReference type="EMBL" id="GIF04898.1"/>
    </source>
</evidence>
<organism evidence="2 3">
    <name type="scientific">Actinoplanes siamensis</name>
    <dbReference type="NCBI Taxonomy" id="1223317"/>
    <lineage>
        <taxon>Bacteria</taxon>
        <taxon>Bacillati</taxon>
        <taxon>Actinomycetota</taxon>
        <taxon>Actinomycetes</taxon>
        <taxon>Micromonosporales</taxon>
        <taxon>Micromonosporaceae</taxon>
        <taxon>Actinoplanes</taxon>
    </lineage>
</organism>
<dbReference type="RefSeq" id="WP_203679030.1">
    <property type="nucleotide sequence ID" value="NZ_BOMW01000021.1"/>
</dbReference>
<keyword evidence="3" id="KW-1185">Reference proteome</keyword>
<feature type="signal peptide" evidence="1">
    <location>
        <begin position="1"/>
        <end position="27"/>
    </location>
</feature>
<dbReference type="AlphaFoldDB" id="A0A919TJZ2"/>
<accession>A0A919TJZ2</accession>
<evidence type="ECO:0000313" key="3">
    <source>
        <dbReference type="Proteomes" id="UP000629619"/>
    </source>
</evidence>
<evidence type="ECO:0000256" key="1">
    <source>
        <dbReference type="SAM" id="SignalP"/>
    </source>
</evidence>
<keyword evidence="1" id="KW-0732">Signal</keyword>
<sequence>MRTVLRAGAVALAAGSVLFGGAAAAQAAPAGVTVSVNRLILEPGQFGHSGSIRITVKNRTSEPVRGNIAITEPIESTFDQFLGASGCGLGATGDNRTIAYCNLDNAIQPGANGTVTVTFRSPAKPQAFAQAATQSGTVEVAGATAEFATVFRSTSGKLTNPAPYVPDTEPKLAVTAGDVTLTRQQDGTFLGAVPVTVRSNGDAPHRGLGAEIATPAGVNGWPEIFPSEVCVGGGELPVPPGGSSEACSVAGGQIAEGQERTFEWVLTAPADTPIGSLGTGSTLVRLEQGPSQTGGANIATFTITVAE</sequence>
<reference evidence="2" key="1">
    <citation type="submission" date="2021-01" db="EMBL/GenBank/DDBJ databases">
        <title>Whole genome shotgun sequence of Actinoplanes siamensis NBRC 109076.</title>
        <authorList>
            <person name="Komaki H."/>
            <person name="Tamura T."/>
        </authorList>
    </citation>
    <scope>NUCLEOTIDE SEQUENCE</scope>
    <source>
        <strain evidence="2">NBRC 109076</strain>
    </source>
</reference>
<comment type="caution">
    <text evidence="2">The sequence shown here is derived from an EMBL/GenBank/DDBJ whole genome shotgun (WGS) entry which is preliminary data.</text>
</comment>
<protein>
    <recommendedName>
        <fullName evidence="4">DUF11 domain-containing protein</fullName>
    </recommendedName>
</protein>